<dbReference type="Proteomes" id="UP000293360">
    <property type="component" value="Unassembled WGS sequence"/>
</dbReference>
<keyword evidence="10" id="KW-0325">Glycoprotein</keyword>
<gene>
    <name evidence="15" type="ORF">DL764_003794</name>
</gene>
<keyword evidence="9 12" id="KW-0472">Membrane</keyword>
<name>A0A4Q4TF47_9PEZI</name>
<dbReference type="AlphaFoldDB" id="A0A4Q4TF47"/>
<accession>A0A4Q4TF47</accession>
<feature type="chain" id="PRO_5021009181" description="FAD-binding FR-type domain-containing protein" evidence="13">
    <location>
        <begin position="22"/>
        <end position="768"/>
    </location>
</feature>
<dbReference type="GO" id="GO:0006826">
    <property type="term" value="P:iron ion transport"/>
    <property type="evidence" value="ECO:0007669"/>
    <property type="project" value="TreeGrafter"/>
</dbReference>
<evidence type="ECO:0000259" key="14">
    <source>
        <dbReference type="PROSITE" id="PS51384"/>
    </source>
</evidence>
<comment type="similarity">
    <text evidence="2">Belongs to the ferric reductase (FRE) family.</text>
</comment>
<evidence type="ECO:0000256" key="12">
    <source>
        <dbReference type="SAM" id="Phobius"/>
    </source>
</evidence>
<dbReference type="InterPro" id="IPR013130">
    <property type="entry name" value="Fe3_Rdtase_TM_dom"/>
</dbReference>
<feature type="region of interest" description="Disordered" evidence="11">
    <location>
        <begin position="545"/>
        <end position="565"/>
    </location>
</feature>
<dbReference type="GO" id="GO:0000293">
    <property type="term" value="F:ferric-chelate reductase activity"/>
    <property type="evidence" value="ECO:0007669"/>
    <property type="project" value="UniProtKB-ARBA"/>
</dbReference>
<dbReference type="PROSITE" id="PS51384">
    <property type="entry name" value="FAD_FR"/>
    <property type="match status" value="1"/>
</dbReference>
<keyword evidence="16" id="KW-1185">Reference proteome</keyword>
<dbReference type="GO" id="GO:0006879">
    <property type="term" value="P:intracellular iron ion homeostasis"/>
    <property type="evidence" value="ECO:0007669"/>
    <property type="project" value="TreeGrafter"/>
</dbReference>
<feature type="transmembrane region" description="Helical" evidence="12">
    <location>
        <begin position="259"/>
        <end position="279"/>
    </location>
</feature>
<dbReference type="InterPro" id="IPR051410">
    <property type="entry name" value="Ferric/Cupric_Reductase"/>
</dbReference>
<evidence type="ECO:0000256" key="4">
    <source>
        <dbReference type="ARBA" id="ARBA00022692"/>
    </source>
</evidence>
<keyword evidence="3" id="KW-0813">Transport</keyword>
<dbReference type="InterPro" id="IPR017927">
    <property type="entry name" value="FAD-bd_FR_type"/>
</dbReference>
<dbReference type="InterPro" id="IPR013112">
    <property type="entry name" value="FAD-bd_8"/>
</dbReference>
<evidence type="ECO:0000256" key="5">
    <source>
        <dbReference type="ARBA" id="ARBA00022982"/>
    </source>
</evidence>
<evidence type="ECO:0000256" key="8">
    <source>
        <dbReference type="ARBA" id="ARBA00023065"/>
    </source>
</evidence>
<sequence length="768" mass="85652">MRDSPLLRLLAIGGAIWAADAEATRQTPLEAPCFEACQWTLRPIRFNDSAGTSPSPRVRACESLLGLTSLYLCAAVYCTAGERIAGLDYLNATCQASVQSPIPPFDDVVANRTDDDIARVRRLRQAEWEDAVTFAEPVIPSDAFFGLAFDTLDSWSYVYSRHTLYGSAMFIFWGVVIAIGLLNRAVMVLGHVTAKKTRGWESIPLEEPGGDSIPAASDARSQSRLSIWLKRHVTLPATFGYRNAEPFGWYTVPPRIQSITILAFAIMNIVFCVHGYRVFPGNLYFPRVFTQSWRYVSDRTGIISFANFPLIWLFGMRNNVVMWLTGWDFATYNNFHRWVARIATVEAVVHSVGYTVLVYDLLAAYVVDYWRNSTAWFAYEAAALANKSTGNNFHVPIAAIIALLDAPERLRGVPDHTHSLIRHRASYYVGARYDLLVWACCFIWAFDRVLRMSRTLAFNLRFWNTKAEATYDKDANIVRLSVPCGTSLYRPGPGTFYYLHMLNDVRFWESHPFTVASVRALRDSDTTKDTRQDCEVVEEGTTLLPRATTTNGNGPRPVSEQGGPQRADSTMYFLIRPYDSSTRRLARAAAASWPHPASLRVIVEGPYGHTKPLHRFESVLFVAGGSGIVVPVSYLEALGGDAASRTRRVHVVWAVRESAFASSVLREDPRDSCDGLDLSLDVYVTTGEGGGGDAGRLAEVAKRFRVLRGRPYVRGEVEDAVRELGDRGSLAVVACGPARMADDARKAVVSMVGRGRPRIEYFEESFNW</sequence>
<dbReference type="PANTHER" id="PTHR32361">
    <property type="entry name" value="FERRIC/CUPRIC REDUCTASE TRANSMEMBRANE COMPONENT"/>
    <property type="match status" value="1"/>
</dbReference>
<dbReference type="SUPFAM" id="SSF52343">
    <property type="entry name" value="Ferredoxin reductase-like, C-terminal NADP-linked domain"/>
    <property type="match status" value="1"/>
</dbReference>
<evidence type="ECO:0000256" key="6">
    <source>
        <dbReference type="ARBA" id="ARBA00022989"/>
    </source>
</evidence>
<evidence type="ECO:0000256" key="13">
    <source>
        <dbReference type="SAM" id="SignalP"/>
    </source>
</evidence>
<feature type="transmembrane region" description="Helical" evidence="12">
    <location>
        <begin position="425"/>
        <end position="446"/>
    </location>
</feature>
<dbReference type="Pfam" id="PF08030">
    <property type="entry name" value="NAD_binding_6"/>
    <property type="match status" value="1"/>
</dbReference>
<feature type="transmembrane region" description="Helical" evidence="12">
    <location>
        <begin position="164"/>
        <end position="186"/>
    </location>
</feature>
<dbReference type="Pfam" id="PF01794">
    <property type="entry name" value="Ferric_reduct"/>
    <property type="match status" value="1"/>
</dbReference>
<dbReference type="CDD" id="cd06186">
    <property type="entry name" value="NOX_Duox_like_FAD_NADP"/>
    <property type="match status" value="1"/>
</dbReference>
<dbReference type="Gene3D" id="3.40.50.80">
    <property type="entry name" value="Nucleotide-binding domain of ferredoxin-NADP reductase (FNR) module"/>
    <property type="match status" value="1"/>
</dbReference>
<evidence type="ECO:0000256" key="11">
    <source>
        <dbReference type="SAM" id="MobiDB-lite"/>
    </source>
</evidence>
<dbReference type="InterPro" id="IPR013121">
    <property type="entry name" value="Fe_red_NAD-bd_6"/>
</dbReference>
<dbReference type="GO" id="GO:0005886">
    <property type="term" value="C:plasma membrane"/>
    <property type="evidence" value="ECO:0007669"/>
    <property type="project" value="TreeGrafter"/>
</dbReference>
<organism evidence="15 16">
    <name type="scientific">Monosporascus ibericus</name>
    <dbReference type="NCBI Taxonomy" id="155417"/>
    <lineage>
        <taxon>Eukaryota</taxon>
        <taxon>Fungi</taxon>
        <taxon>Dikarya</taxon>
        <taxon>Ascomycota</taxon>
        <taxon>Pezizomycotina</taxon>
        <taxon>Sordariomycetes</taxon>
        <taxon>Xylariomycetidae</taxon>
        <taxon>Xylariales</taxon>
        <taxon>Xylariales incertae sedis</taxon>
        <taxon>Monosporascus</taxon>
    </lineage>
</organism>
<evidence type="ECO:0000256" key="3">
    <source>
        <dbReference type="ARBA" id="ARBA00022448"/>
    </source>
</evidence>
<dbReference type="GO" id="GO:0015677">
    <property type="term" value="P:copper ion import"/>
    <property type="evidence" value="ECO:0007669"/>
    <property type="project" value="TreeGrafter"/>
</dbReference>
<keyword evidence="13" id="KW-0732">Signal</keyword>
<evidence type="ECO:0000313" key="16">
    <source>
        <dbReference type="Proteomes" id="UP000293360"/>
    </source>
</evidence>
<proteinExistence type="inferred from homology"/>
<protein>
    <recommendedName>
        <fullName evidence="14">FAD-binding FR-type domain-containing protein</fullName>
    </recommendedName>
</protein>
<comment type="caution">
    <text evidence="15">The sequence shown here is derived from an EMBL/GenBank/DDBJ whole genome shotgun (WGS) entry which is preliminary data.</text>
</comment>
<dbReference type="OrthoDB" id="167398at2759"/>
<evidence type="ECO:0000256" key="7">
    <source>
        <dbReference type="ARBA" id="ARBA00023002"/>
    </source>
</evidence>
<evidence type="ECO:0000256" key="2">
    <source>
        <dbReference type="ARBA" id="ARBA00006278"/>
    </source>
</evidence>
<dbReference type="Pfam" id="PF08022">
    <property type="entry name" value="FAD_binding_8"/>
    <property type="match status" value="1"/>
</dbReference>
<dbReference type="InterPro" id="IPR039261">
    <property type="entry name" value="FNR_nucleotide-bd"/>
</dbReference>
<evidence type="ECO:0000256" key="9">
    <source>
        <dbReference type="ARBA" id="ARBA00023136"/>
    </source>
</evidence>
<keyword evidence="7" id="KW-0560">Oxidoreductase</keyword>
<dbReference type="EMBL" id="QJNU01000169">
    <property type="protein sequence ID" value="RYP05445.1"/>
    <property type="molecule type" value="Genomic_DNA"/>
</dbReference>
<comment type="subcellular location">
    <subcellularLocation>
        <location evidence="1">Membrane</location>
        <topology evidence="1">Multi-pass membrane protein</topology>
    </subcellularLocation>
</comment>
<evidence type="ECO:0000313" key="15">
    <source>
        <dbReference type="EMBL" id="RYP05445.1"/>
    </source>
</evidence>
<reference evidence="15 16" key="1">
    <citation type="submission" date="2018-06" db="EMBL/GenBank/DDBJ databases">
        <title>Complete Genomes of Monosporascus.</title>
        <authorList>
            <person name="Robinson A.J."/>
            <person name="Natvig D.O."/>
        </authorList>
    </citation>
    <scope>NUCLEOTIDE SEQUENCE [LARGE SCALE GENOMIC DNA]</scope>
    <source>
        <strain evidence="15 16">CBS 110550</strain>
    </source>
</reference>
<evidence type="ECO:0000256" key="1">
    <source>
        <dbReference type="ARBA" id="ARBA00004141"/>
    </source>
</evidence>
<feature type="signal peptide" evidence="13">
    <location>
        <begin position="1"/>
        <end position="21"/>
    </location>
</feature>
<keyword evidence="5" id="KW-0249">Electron transport</keyword>
<dbReference type="STRING" id="155417.A0A4Q4TF47"/>
<keyword evidence="4 12" id="KW-0812">Transmembrane</keyword>
<evidence type="ECO:0000256" key="10">
    <source>
        <dbReference type="ARBA" id="ARBA00023180"/>
    </source>
</evidence>
<dbReference type="PANTHER" id="PTHR32361:SF9">
    <property type="entry name" value="FERRIC REDUCTASE TRANSMEMBRANE COMPONENT 3-RELATED"/>
    <property type="match status" value="1"/>
</dbReference>
<feature type="domain" description="FAD-binding FR-type" evidence="14">
    <location>
        <begin position="455"/>
        <end position="613"/>
    </location>
</feature>
<keyword evidence="8" id="KW-0406">Ion transport</keyword>
<keyword evidence="6 12" id="KW-1133">Transmembrane helix</keyword>
<dbReference type="SFLD" id="SFLDS00052">
    <property type="entry name" value="Ferric_Reductase_Domain"/>
    <property type="match status" value="1"/>
</dbReference>
<feature type="transmembrane region" description="Helical" evidence="12">
    <location>
        <begin position="299"/>
        <end position="315"/>
    </location>
</feature>